<organism evidence="2 3">
    <name type="scientific">Tsukamurella sputi</name>
    <dbReference type="NCBI Taxonomy" id="2591848"/>
    <lineage>
        <taxon>Bacteria</taxon>
        <taxon>Bacillati</taxon>
        <taxon>Actinomycetota</taxon>
        <taxon>Actinomycetes</taxon>
        <taxon>Mycobacteriales</taxon>
        <taxon>Tsukamurellaceae</taxon>
        <taxon>Tsukamurella</taxon>
    </lineage>
</organism>
<feature type="region of interest" description="Disordered" evidence="1">
    <location>
        <begin position="71"/>
        <end position="143"/>
    </location>
</feature>
<evidence type="ECO:0000313" key="2">
    <source>
        <dbReference type="EMBL" id="TWS24706.1"/>
    </source>
</evidence>
<keyword evidence="3" id="KW-1185">Reference proteome</keyword>
<name>A0A5C5RNW5_9ACTN</name>
<reference evidence="2 3" key="2">
    <citation type="submission" date="2019-08" db="EMBL/GenBank/DDBJ databases">
        <title>Tsukamurella conjunctivitidis sp. nov., Tsukamurella assacharolytica sp. nov. and Tsukamurella sputae sp. nov. isolated from patients with conjunctivitis, bacteraemia (lymphoma) and respiratory infection (sputum) in Hong Kong.</title>
        <authorList>
            <person name="Fok K.M.N."/>
            <person name="Fong J.Y.H."/>
        </authorList>
    </citation>
    <scope>NUCLEOTIDE SEQUENCE [LARGE SCALE GENOMIC DNA]</scope>
    <source>
        <strain evidence="2 3">HKU70</strain>
    </source>
</reference>
<accession>A0A5C5RNW5</accession>
<dbReference type="AlphaFoldDB" id="A0A5C5RNW5"/>
<reference evidence="2 3" key="1">
    <citation type="submission" date="2019-06" db="EMBL/GenBank/DDBJ databases">
        <authorList>
            <person name="Teng J.L.L."/>
            <person name="Lee H.H."/>
            <person name="Lau S.K.P."/>
            <person name="Woo P.C.Y."/>
        </authorList>
    </citation>
    <scope>NUCLEOTIDE SEQUENCE [LARGE SCALE GENOMIC DNA]</scope>
    <source>
        <strain evidence="2 3">HKU70</strain>
    </source>
</reference>
<feature type="compositionally biased region" description="Polar residues" evidence="1">
    <location>
        <begin position="103"/>
        <end position="115"/>
    </location>
</feature>
<evidence type="ECO:0000313" key="3">
    <source>
        <dbReference type="Proteomes" id="UP000319792"/>
    </source>
</evidence>
<protein>
    <submittedName>
        <fullName evidence="2">DUF429 domain-containing protein</fullName>
    </submittedName>
</protein>
<dbReference type="Proteomes" id="UP000319792">
    <property type="component" value="Unassembled WGS sequence"/>
</dbReference>
<evidence type="ECO:0000256" key="1">
    <source>
        <dbReference type="SAM" id="MobiDB-lite"/>
    </source>
</evidence>
<gene>
    <name evidence="2" type="ORF">FK268_05500</name>
</gene>
<comment type="caution">
    <text evidence="2">The sequence shown here is derived from an EMBL/GenBank/DDBJ whole genome shotgun (WGS) entry which is preliminary data.</text>
</comment>
<proteinExistence type="predicted"/>
<dbReference type="EMBL" id="VIGV01000002">
    <property type="protein sequence ID" value="TWS24706.1"/>
    <property type="molecule type" value="Genomic_DNA"/>
</dbReference>
<feature type="compositionally biased region" description="Polar residues" evidence="1">
    <location>
        <begin position="8"/>
        <end position="18"/>
    </location>
</feature>
<feature type="compositionally biased region" description="Low complexity" evidence="1">
    <location>
        <begin position="116"/>
        <end position="134"/>
    </location>
</feature>
<sequence>MAAPAAVGTSTVTSLQSTGSAAGAGGAGSCEITGVGLSDAHAATASSVARITAANRVLAWVIDIPLVVPRAQRRRSAARAVSTSRSASSASSSGPAPSAMAVRTSSAAHLTSNIRSPTESASSAVSTTESGGSEVPASAARAS</sequence>
<feature type="region of interest" description="Disordered" evidence="1">
    <location>
        <begin position="1"/>
        <end position="23"/>
    </location>
</feature>
<feature type="compositionally biased region" description="Low complexity" evidence="1">
    <location>
        <begin position="78"/>
        <end position="101"/>
    </location>
</feature>